<dbReference type="OMA" id="SAWLWIP"/>
<feature type="compositionally biased region" description="Polar residues" evidence="1">
    <location>
        <begin position="51"/>
        <end position="79"/>
    </location>
</feature>
<dbReference type="GeneTree" id="ENSGT00940000170582"/>
<dbReference type="Pfam" id="PF05808">
    <property type="entry name" value="Podoplanin"/>
    <property type="match status" value="1"/>
</dbReference>
<dbReference type="GO" id="GO:0007165">
    <property type="term" value="P:signal transduction"/>
    <property type="evidence" value="ECO:0007669"/>
    <property type="project" value="TreeGrafter"/>
</dbReference>
<evidence type="ECO:0000313" key="5">
    <source>
        <dbReference type="Proteomes" id="UP000694398"/>
    </source>
</evidence>
<dbReference type="GO" id="GO:0030027">
    <property type="term" value="C:lamellipodium"/>
    <property type="evidence" value="ECO:0007669"/>
    <property type="project" value="TreeGrafter"/>
</dbReference>
<feature type="transmembrane region" description="Helical" evidence="2">
    <location>
        <begin position="132"/>
        <end position="154"/>
    </location>
</feature>
<dbReference type="GeneID" id="102018128"/>
<reference evidence="4" key="1">
    <citation type="submission" date="2025-08" db="UniProtKB">
        <authorList>
            <consortium name="Ensembl"/>
        </authorList>
    </citation>
    <scope>IDENTIFICATION</scope>
</reference>
<keyword evidence="3" id="KW-0732">Signal</keyword>
<dbReference type="PANTHER" id="PTHR47390">
    <property type="entry name" value="PODOPLANIN"/>
    <property type="match status" value="1"/>
</dbReference>
<organism evidence="4 5">
    <name type="scientific">Chinchilla lanigera</name>
    <name type="common">Long-tailed chinchilla</name>
    <name type="synonym">Chinchilla villidera</name>
    <dbReference type="NCBI Taxonomy" id="34839"/>
    <lineage>
        <taxon>Eukaryota</taxon>
        <taxon>Metazoa</taxon>
        <taxon>Chordata</taxon>
        <taxon>Craniata</taxon>
        <taxon>Vertebrata</taxon>
        <taxon>Euteleostomi</taxon>
        <taxon>Mammalia</taxon>
        <taxon>Eutheria</taxon>
        <taxon>Euarchontoglires</taxon>
        <taxon>Glires</taxon>
        <taxon>Rodentia</taxon>
        <taxon>Hystricomorpha</taxon>
        <taxon>Chinchillidae</taxon>
        <taxon>Chinchilla</taxon>
    </lineage>
</organism>
<keyword evidence="2" id="KW-1133">Transmembrane helix</keyword>
<dbReference type="Proteomes" id="UP000694398">
    <property type="component" value="Unassembled WGS sequence"/>
</dbReference>
<keyword evidence="2" id="KW-0812">Transmembrane</keyword>
<dbReference type="OrthoDB" id="9633724at2759"/>
<dbReference type="GO" id="GO:0007155">
    <property type="term" value="P:cell adhesion"/>
    <property type="evidence" value="ECO:0007669"/>
    <property type="project" value="TreeGrafter"/>
</dbReference>
<feature type="chain" id="PRO_5034844366" description="Podoplanin" evidence="3">
    <location>
        <begin position="23"/>
        <end position="159"/>
    </location>
</feature>
<evidence type="ECO:0008006" key="6">
    <source>
        <dbReference type="Google" id="ProtNLM"/>
    </source>
</evidence>
<dbReference type="RefSeq" id="XP_005409948.1">
    <property type="nucleotide sequence ID" value="XM_005409891.2"/>
</dbReference>
<evidence type="ECO:0000256" key="3">
    <source>
        <dbReference type="SAM" id="SignalP"/>
    </source>
</evidence>
<evidence type="ECO:0000256" key="1">
    <source>
        <dbReference type="SAM" id="MobiDB-lite"/>
    </source>
</evidence>
<evidence type="ECO:0000256" key="2">
    <source>
        <dbReference type="SAM" id="Phobius"/>
    </source>
</evidence>
<accession>A0A8C2UNJ9</accession>
<gene>
    <name evidence="4" type="primary">Pdpn</name>
</gene>
<keyword evidence="2" id="KW-0472">Membrane</keyword>
<dbReference type="CTD" id="10630"/>
<sequence>MWTAPVLLWILGGASLWVPALPAIIAGLEDHTTTPSVEIGTVNPGKEDHIPTTSGSQAPQPSPSLTTQVPASAERTTSIGVEDVSTPGIPTHSPPKSQTTTTSPMVTSTSSVNVTKSTQTAVHKDGLSASTLAGIVFGVLIALGLLCGILFIFVRNMSK</sequence>
<dbReference type="InterPro" id="IPR052684">
    <property type="entry name" value="Podoplanin_domain"/>
</dbReference>
<dbReference type="AlphaFoldDB" id="A0A8C2UNJ9"/>
<dbReference type="PANTHER" id="PTHR47390:SF1">
    <property type="entry name" value="PODOPLANIN"/>
    <property type="match status" value="1"/>
</dbReference>
<dbReference type="GO" id="GO:0016477">
    <property type="term" value="P:cell migration"/>
    <property type="evidence" value="ECO:0007669"/>
    <property type="project" value="TreeGrafter"/>
</dbReference>
<dbReference type="GO" id="GO:1901731">
    <property type="term" value="P:positive regulation of platelet aggregation"/>
    <property type="evidence" value="ECO:0007669"/>
    <property type="project" value="TreeGrafter"/>
</dbReference>
<keyword evidence="5" id="KW-1185">Reference proteome</keyword>
<reference evidence="4" key="2">
    <citation type="submission" date="2025-09" db="UniProtKB">
        <authorList>
            <consortium name="Ensembl"/>
        </authorList>
    </citation>
    <scope>IDENTIFICATION</scope>
</reference>
<dbReference type="GO" id="GO:0016324">
    <property type="term" value="C:apical plasma membrane"/>
    <property type="evidence" value="ECO:0007669"/>
    <property type="project" value="TreeGrafter"/>
</dbReference>
<proteinExistence type="predicted"/>
<feature type="region of interest" description="Disordered" evidence="1">
    <location>
        <begin position="34"/>
        <end position="110"/>
    </location>
</feature>
<dbReference type="GO" id="GO:0016323">
    <property type="term" value="C:basolateral plasma membrane"/>
    <property type="evidence" value="ECO:0007669"/>
    <property type="project" value="TreeGrafter"/>
</dbReference>
<protein>
    <recommendedName>
        <fullName evidence="6">Podoplanin</fullName>
    </recommendedName>
</protein>
<feature type="compositionally biased region" description="Low complexity" evidence="1">
    <location>
        <begin position="90"/>
        <end position="110"/>
    </location>
</feature>
<dbReference type="Ensembl" id="ENSCLAT00000003270.1">
    <property type="protein sequence ID" value="ENSCLAP00000003206.1"/>
    <property type="gene ID" value="ENSCLAG00000002299.1"/>
</dbReference>
<name>A0A8C2UNJ9_CHILA</name>
<evidence type="ECO:0000313" key="4">
    <source>
        <dbReference type="Ensembl" id="ENSCLAP00000003206.1"/>
    </source>
</evidence>
<feature type="signal peptide" evidence="3">
    <location>
        <begin position="1"/>
        <end position="22"/>
    </location>
</feature>